<comment type="caution">
    <text evidence="2">The sequence shown here is derived from an EMBL/GenBank/DDBJ whole genome shotgun (WGS) entry which is preliminary data.</text>
</comment>
<feature type="domain" description="Class II aldolase/adducin N-terminal" evidence="1">
    <location>
        <begin position="10"/>
        <end position="67"/>
    </location>
</feature>
<organism evidence="2 3">
    <name type="scientific">Pararhizobium capsulatum DSM 1112</name>
    <dbReference type="NCBI Taxonomy" id="1121113"/>
    <lineage>
        <taxon>Bacteria</taxon>
        <taxon>Pseudomonadati</taxon>
        <taxon>Pseudomonadota</taxon>
        <taxon>Alphaproteobacteria</taxon>
        <taxon>Hyphomicrobiales</taxon>
        <taxon>Rhizobiaceae</taxon>
        <taxon>Rhizobium/Agrobacterium group</taxon>
        <taxon>Pararhizobium</taxon>
    </lineage>
</organism>
<proteinExistence type="predicted"/>
<reference evidence="2 3" key="1">
    <citation type="submission" date="2023-07" db="EMBL/GenBank/DDBJ databases">
        <title>Genomic Encyclopedia of Type Strains, Phase IV (KMG-IV): sequencing the most valuable type-strain genomes for metagenomic binning, comparative biology and taxonomic classification.</title>
        <authorList>
            <person name="Goeker M."/>
        </authorList>
    </citation>
    <scope>NUCLEOTIDE SEQUENCE [LARGE SCALE GENOMIC DNA]</scope>
    <source>
        <strain evidence="2 3">DSM 1112</strain>
    </source>
</reference>
<evidence type="ECO:0000259" key="1">
    <source>
        <dbReference type="Pfam" id="PF00596"/>
    </source>
</evidence>
<evidence type="ECO:0000313" key="3">
    <source>
        <dbReference type="Proteomes" id="UP001230207"/>
    </source>
</evidence>
<gene>
    <name evidence="2" type="ORF">QO002_005957</name>
</gene>
<name>A0ABU0C253_9HYPH</name>
<evidence type="ECO:0000313" key="2">
    <source>
        <dbReference type="EMBL" id="MDQ0323750.1"/>
    </source>
</evidence>
<dbReference type="InterPro" id="IPR036409">
    <property type="entry name" value="Aldolase_II/adducin_N_sf"/>
</dbReference>
<dbReference type="Gene3D" id="3.40.225.10">
    <property type="entry name" value="Class II aldolase/adducin N-terminal domain"/>
    <property type="match status" value="1"/>
</dbReference>
<dbReference type="Pfam" id="PF00596">
    <property type="entry name" value="Aldolase_II"/>
    <property type="match status" value="1"/>
</dbReference>
<keyword evidence="3" id="KW-1185">Reference proteome</keyword>
<dbReference type="EMBL" id="JAUSVF010000004">
    <property type="protein sequence ID" value="MDQ0323750.1"/>
    <property type="molecule type" value="Genomic_DNA"/>
</dbReference>
<accession>A0ABU0C253</accession>
<dbReference type="InterPro" id="IPR001303">
    <property type="entry name" value="Aldolase_II/adducin_N"/>
</dbReference>
<sequence length="69" mass="6835">MDCSCHPTAVTTAIQCLRQSGALVAVGLGCSMPGDPEMGAALCGLAGKRSAVLLANHGPIVAGKDLDRG</sequence>
<dbReference type="SUPFAM" id="SSF53639">
    <property type="entry name" value="AraD/HMP-PK domain-like"/>
    <property type="match status" value="1"/>
</dbReference>
<dbReference type="Proteomes" id="UP001230207">
    <property type="component" value="Unassembled WGS sequence"/>
</dbReference>
<protein>
    <submittedName>
        <fullName evidence="2">Ribulose-5-phosphate 4-epimerase/fuculose-1-phosphate aldolase</fullName>
    </submittedName>
</protein>